<accession>A0A1G9HF80</accession>
<evidence type="ECO:0000256" key="3">
    <source>
        <dbReference type="ARBA" id="ARBA00022475"/>
    </source>
</evidence>
<name>A0A1G9HF80_9FIRM</name>
<feature type="transmembrane region" description="Helical" evidence="9">
    <location>
        <begin position="86"/>
        <end position="108"/>
    </location>
</feature>
<organism evidence="11 12">
    <name type="scientific">Halarsenatibacter silvermanii</name>
    <dbReference type="NCBI Taxonomy" id="321763"/>
    <lineage>
        <taxon>Bacteria</taxon>
        <taxon>Bacillati</taxon>
        <taxon>Bacillota</taxon>
        <taxon>Clostridia</taxon>
        <taxon>Halanaerobiales</taxon>
        <taxon>Halarsenatibacteraceae</taxon>
        <taxon>Halarsenatibacter</taxon>
    </lineage>
</organism>
<reference evidence="11 12" key="1">
    <citation type="submission" date="2016-10" db="EMBL/GenBank/DDBJ databases">
        <authorList>
            <person name="de Groot N.N."/>
        </authorList>
    </citation>
    <scope>NUCLEOTIDE SEQUENCE [LARGE SCALE GENOMIC DNA]</scope>
    <source>
        <strain evidence="11 12">SLAS-1</strain>
    </source>
</reference>
<keyword evidence="3" id="KW-1003">Cell membrane</keyword>
<dbReference type="PANTHER" id="PTHR35011:SF2">
    <property type="entry name" value="2,3-DIKETO-L-GULONATE TRAP TRANSPORTER SMALL PERMEASE PROTEIN YIAM"/>
    <property type="match status" value="1"/>
</dbReference>
<protein>
    <submittedName>
        <fullName evidence="11">Tripartite ATP-independent transporter, DctQ component</fullName>
    </submittedName>
</protein>
<dbReference type="STRING" id="321763.SAMN04488692_101198"/>
<dbReference type="PANTHER" id="PTHR35011">
    <property type="entry name" value="2,3-DIKETO-L-GULONATE TRAP TRANSPORTER SMALL PERMEASE PROTEIN YIAM"/>
    <property type="match status" value="1"/>
</dbReference>
<evidence type="ECO:0000256" key="8">
    <source>
        <dbReference type="ARBA" id="ARBA00038436"/>
    </source>
</evidence>
<dbReference type="RefSeq" id="WP_089757770.1">
    <property type="nucleotide sequence ID" value="NZ_FNGO01000001.1"/>
</dbReference>
<sequence>MIPKLSRRLNSLIEKAITGMIGLMLALVLIQVVARYFLGASTPWTSELSRYLMVWIALVGASVLSKEEKHAAVNLFKNRLPPRLRIIIEVFINILILLLLFILVLRGFRYSFDYWNSISPATGIRRTWAYLSLPVGALLMFLQTLSNTIIKIDYLFNRRFSDGEEEKKENYRI</sequence>
<dbReference type="InterPro" id="IPR055348">
    <property type="entry name" value="DctQ"/>
</dbReference>
<keyword evidence="2" id="KW-0813">Transport</keyword>
<dbReference type="GO" id="GO:0022857">
    <property type="term" value="F:transmembrane transporter activity"/>
    <property type="evidence" value="ECO:0007669"/>
    <property type="project" value="TreeGrafter"/>
</dbReference>
<keyword evidence="5 9" id="KW-0812">Transmembrane</keyword>
<evidence type="ECO:0000256" key="6">
    <source>
        <dbReference type="ARBA" id="ARBA00022989"/>
    </source>
</evidence>
<dbReference type="EMBL" id="FNGO01000001">
    <property type="protein sequence ID" value="SDL11545.1"/>
    <property type="molecule type" value="Genomic_DNA"/>
</dbReference>
<proteinExistence type="inferred from homology"/>
<evidence type="ECO:0000256" key="4">
    <source>
        <dbReference type="ARBA" id="ARBA00022519"/>
    </source>
</evidence>
<comment type="similarity">
    <text evidence="8">Belongs to the TRAP transporter small permease family.</text>
</comment>
<dbReference type="InterPro" id="IPR007387">
    <property type="entry name" value="TRAP_DctQ"/>
</dbReference>
<feature type="transmembrane region" description="Helical" evidence="9">
    <location>
        <begin position="48"/>
        <end position="65"/>
    </location>
</feature>
<feature type="domain" description="Tripartite ATP-independent periplasmic transporters DctQ component" evidence="10">
    <location>
        <begin position="24"/>
        <end position="149"/>
    </location>
</feature>
<dbReference type="GO" id="GO:0005886">
    <property type="term" value="C:plasma membrane"/>
    <property type="evidence" value="ECO:0007669"/>
    <property type="project" value="UniProtKB-SubCell"/>
</dbReference>
<dbReference type="Pfam" id="PF04290">
    <property type="entry name" value="DctQ"/>
    <property type="match status" value="1"/>
</dbReference>
<keyword evidence="12" id="KW-1185">Reference proteome</keyword>
<comment type="subcellular location">
    <subcellularLocation>
        <location evidence="1">Cell inner membrane</location>
        <topology evidence="1">Multi-pass membrane protein</topology>
    </subcellularLocation>
</comment>
<keyword evidence="6 9" id="KW-1133">Transmembrane helix</keyword>
<feature type="transmembrane region" description="Helical" evidence="9">
    <location>
        <begin position="12"/>
        <end position="36"/>
    </location>
</feature>
<evidence type="ECO:0000256" key="7">
    <source>
        <dbReference type="ARBA" id="ARBA00023136"/>
    </source>
</evidence>
<dbReference type="Proteomes" id="UP000199476">
    <property type="component" value="Unassembled WGS sequence"/>
</dbReference>
<evidence type="ECO:0000256" key="1">
    <source>
        <dbReference type="ARBA" id="ARBA00004429"/>
    </source>
</evidence>
<evidence type="ECO:0000313" key="11">
    <source>
        <dbReference type="EMBL" id="SDL11545.1"/>
    </source>
</evidence>
<evidence type="ECO:0000256" key="5">
    <source>
        <dbReference type="ARBA" id="ARBA00022692"/>
    </source>
</evidence>
<dbReference type="OrthoDB" id="9814265at2"/>
<dbReference type="GO" id="GO:0015740">
    <property type="term" value="P:C4-dicarboxylate transport"/>
    <property type="evidence" value="ECO:0007669"/>
    <property type="project" value="TreeGrafter"/>
</dbReference>
<evidence type="ECO:0000256" key="2">
    <source>
        <dbReference type="ARBA" id="ARBA00022448"/>
    </source>
</evidence>
<keyword evidence="7 9" id="KW-0472">Membrane</keyword>
<dbReference type="AlphaFoldDB" id="A0A1G9HF80"/>
<evidence type="ECO:0000256" key="9">
    <source>
        <dbReference type="SAM" id="Phobius"/>
    </source>
</evidence>
<evidence type="ECO:0000313" key="12">
    <source>
        <dbReference type="Proteomes" id="UP000199476"/>
    </source>
</evidence>
<evidence type="ECO:0000259" key="10">
    <source>
        <dbReference type="Pfam" id="PF04290"/>
    </source>
</evidence>
<feature type="transmembrane region" description="Helical" evidence="9">
    <location>
        <begin position="128"/>
        <end position="150"/>
    </location>
</feature>
<gene>
    <name evidence="11" type="ORF">SAMN04488692_101198</name>
</gene>
<keyword evidence="4" id="KW-0997">Cell inner membrane</keyword>